<dbReference type="AlphaFoldDB" id="A0A101NXK2"/>
<evidence type="ECO:0000313" key="3">
    <source>
        <dbReference type="Proteomes" id="UP000053127"/>
    </source>
</evidence>
<keyword evidence="1" id="KW-0812">Transmembrane</keyword>
<dbReference type="RefSeq" id="WP_067132194.1">
    <property type="nucleotide sequence ID" value="NZ_JBFACD010000027.1"/>
</dbReference>
<name>A0A101NXK2_9ACTN</name>
<evidence type="ECO:0000256" key="1">
    <source>
        <dbReference type="SAM" id="Phobius"/>
    </source>
</evidence>
<protein>
    <recommendedName>
        <fullName evidence="4">Proline rich protein membrane protein</fullName>
    </recommendedName>
</protein>
<feature type="transmembrane region" description="Helical" evidence="1">
    <location>
        <begin position="31"/>
        <end position="53"/>
    </location>
</feature>
<evidence type="ECO:0008006" key="4">
    <source>
        <dbReference type="Google" id="ProtNLM"/>
    </source>
</evidence>
<dbReference type="OrthoDB" id="4213157at2"/>
<sequence>MTRTPPTTVTRVRLWRWRRNPLRRHSDVVEAWIVLATWVLAVLGGAVGGLLAAHSADAAFSARQARVHPVSAALTGGVANDPTSGGGYDDGRVWATVRWTDAHGAVHTDRAKVEPGATAGSRVTVWTNPAGHVVSPPVTGAAADLQAALTGTLVGPSVGAAVWSAGWLVRNRLIRRRMAEWDEEWKQIGPRWGNLSGGRG</sequence>
<gene>
    <name evidence="2" type="ORF">AQI95_32555</name>
</gene>
<organism evidence="2 3">
    <name type="scientific">Streptomyces yokosukanensis</name>
    <dbReference type="NCBI Taxonomy" id="67386"/>
    <lineage>
        <taxon>Bacteria</taxon>
        <taxon>Bacillati</taxon>
        <taxon>Actinomycetota</taxon>
        <taxon>Actinomycetes</taxon>
        <taxon>Kitasatosporales</taxon>
        <taxon>Streptomycetaceae</taxon>
        <taxon>Streptomyces</taxon>
    </lineage>
</organism>
<dbReference type="PANTHER" id="PTHR42305">
    <property type="entry name" value="MEMBRANE PROTEIN RV1733C-RELATED"/>
    <property type="match status" value="1"/>
</dbReference>
<dbReference type="InterPro" id="IPR039708">
    <property type="entry name" value="MT1774/Rv1733c-like"/>
</dbReference>
<reference evidence="2 3" key="1">
    <citation type="submission" date="2015-10" db="EMBL/GenBank/DDBJ databases">
        <title>Draft genome sequence of Streptomyces yokosukanensis DSM 40224, type strain for the species Streptomyces yokosukanensis.</title>
        <authorList>
            <person name="Ruckert C."/>
            <person name="Winkler A."/>
            <person name="Kalinowski J."/>
            <person name="Kampfer P."/>
            <person name="Glaeser S."/>
        </authorList>
    </citation>
    <scope>NUCLEOTIDE SEQUENCE [LARGE SCALE GENOMIC DNA]</scope>
    <source>
        <strain evidence="2 3">DSM 40224</strain>
    </source>
</reference>
<proteinExistence type="predicted"/>
<comment type="caution">
    <text evidence="2">The sequence shown here is derived from an EMBL/GenBank/DDBJ whole genome shotgun (WGS) entry which is preliminary data.</text>
</comment>
<keyword evidence="3" id="KW-1185">Reference proteome</keyword>
<dbReference type="STRING" id="67386.AQI95_32555"/>
<dbReference type="EMBL" id="LMWN01000044">
    <property type="protein sequence ID" value="KUN01202.1"/>
    <property type="molecule type" value="Genomic_DNA"/>
</dbReference>
<accession>A0A101NXK2</accession>
<evidence type="ECO:0000313" key="2">
    <source>
        <dbReference type="EMBL" id="KUN01202.1"/>
    </source>
</evidence>
<dbReference type="Proteomes" id="UP000053127">
    <property type="component" value="Unassembled WGS sequence"/>
</dbReference>
<keyword evidence="1" id="KW-0472">Membrane</keyword>
<dbReference type="PANTHER" id="PTHR42305:SF1">
    <property type="entry name" value="MEMBRANE PROTEIN RV1733C-RELATED"/>
    <property type="match status" value="1"/>
</dbReference>
<keyword evidence="1" id="KW-1133">Transmembrane helix</keyword>